<evidence type="ECO:0000313" key="6">
    <source>
        <dbReference type="Proteomes" id="UP000267096"/>
    </source>
</evidence>
<evidence type="ECO:0000256" key="3">
    <source>
        <dbReference type="ARBA" id="ARBA00023242"/>
    </source>
</evidence>
<protein>
    <submittedName>
        <fullName evidence="7">Nuclear pore complex protein Nup155 (inferred by orthology to a human protein)</fullName>
    </submittedName>
</protein>
<dbReference type="InterPro" id="IPR036322">
    <property type="entry name" value="WD40_repeat_dom_sf"/>
</dbReference>
<dbReference type="Gene3D" id="1.20.58.1780">
    <property type="match status" value="1"/>
</dbReference>
<feature type="domain" description="Nucleoporin Nup133/Nup155-like N-terminal" evidence="4">
    <location>
        <begin position="124"/>
        <end position="512"/>
    </location>
</feature>
<dbReference type="OrthoDB" id="338970at2759"/>
<sequence>MNTLSSCPNIPLSAVVPHFHPPEFLLCRGIYLTGYAYILEYAYCERMLVDRMAQHSPAKGDPLQNSSNAVIRCLWKDRELADLLFKLKFDPNQPDKVTVSGLSIDDYPSLKDLDIAEFCSQRPRPVPQELIDQLNETECVYTIGILPEISRAYMTMDSDLYIWNYEENSDLAYFDGIPNTITKVLVAKPKTGVFHEFVHHVLVVATTRDILLLAASFTNEHNMTIAVDSVNVSSAQMFLLPDALFKIPLEGSTVSDMVTTRDGRIFFASEECIYELDYQDKGWFQRKCRKVNHSKRLLNYLLPSLSLITGKEEKIARLSVDDTRHILYTLSENGSIQVFDLGNDGNEMRKVASLSHAQIQDRASNECRTVDRAFFTDIVSINAIPSTRSQYLHLVATTRKGVRLYFTCLPPTPISALISTPYGVSPPSLPETADIRPTDLRLRHVRIPPGYNAGGIGNPYFTVYDSLFSHEVSVMVAECGVDAASTVTCFSSSNLSAQDYLMENLTKFSFTTTVLAVERTLSNAVSGNFMSDLINFRSKVQFRSHFQLPVEGSVDVRPPYIISQHRDPPERIVILNEKGISIVEQRSPVDILREILHQFGADSPQANYFLQLHGAINTCVMALIILCADNAADLAIKDAALRIFSSLGSQRKMPMNGISAMGMRSPAGRLSSPDWPQARNISTVADCTFRSPLRTSTPEQFSFMMSNSPPRTIGPPPNSYISQMDEYATDSPLLPYTTRSSYRHDAIYVYFSRIVSNLWTSPLCYKISENEISSIFSLDELDWLSAQLCAFQKAIDEYALITNSQQTYQQSLVSRRDSNPSNQRSVDDKGFFYCRL</sequence>
<keyword evidence="6" id="KW-1185">Reference proteome</keyword>
<dbReference type="GO" id="GO:0000972">
    <property type="term" value="P:transcription-dependent tethering of RNA polymerase II gene DNA at nuclear periphery"/>
    <property type="evidence" value="ECO:0007669"/>
    <property type="project" value="TreeGrafter"/>
</dbReference>
<dbReference type="GO" id="GO:0006606">
    <property type="term" value="P:protein import into nucleus"/>
    <property type="evidence" value="ECO:0007669"/>
    <property type="project" value="TreeGrafter"/>
</dbReference>
<dbReference type="GO" id="GO:0017056">
    <property type="term" value="F:structural constituent of nuclear pore"/>
    <property type="evidence" value="ECO:0007669"/>
    <property type="project" value="InterPro"/>
</dbReference>
<evidence type="ECO:0000256" key="1">
    <source>
        <dbReference type="ARBA" id="ARBA00004123"/>
    </source>
</evidence>
<accession>A0A0M3K8X3</accession>
<reference evidence="7" key="1">
    <citation type="submission" date="2017-02" db="UniProtKB">
        <authorList>
            <consortium name="WormBaseParasite"/>
        </authorList>
    </citation>
    <scope>IDENTIFICATION</scope>
</reference>
<dbReference type="GO" id="GO:0044611">
    <property type="term" value="C:nuclear pore inner ring"/>
    <property type="evidence" value="ECO:0007669"/>
    <property type="project" value="TreeGrafter"/>
</dbReference>
<dbReference type="InterPro" id="IPR014908">
    <property type="entry name" value="Nucleoporin_Nup133/Nup155_N"/>
</dbReference>
<dbReference type="WBParaSite" id="ASIM_0001741401-mRNA-1">
    <property type="protein sequence ID" value="ASIM_0001741401-mRNA-1"/>
    <property type="gene ID" value="ASIM_0001741401"/>
</dbReference>
<dbReference type="GO" id="GO:0006405">
    <property type="term" value="P:RNA export from nucleus"/>
    <property type="evidence" value="ECO:0007669"/>
    <property type="project" value="TreeGrafter"/>
</dbReference>
<evidence type="ECO:0000313" key="7">
    <source>
        <dbReference type="WBParaSite" id="ASIM_0001741401-mRNA-1"/>
    </source>
</evidence>
<dbReference type="GO" id="GO:0036228">
    <property type="term" value="P:protein localization to nuclear inner membrane"/>
    <property type="evidence" value="ECO:0007669"/>
    <property type="project" value="TreeGrafter"/>
</dbReference>
<evidence type="ECO:0000313" key="5">
    <source>
        <dbReference type="EMBL" id="VDK58794.1"/>
    </source>
</evidence>
<dbReference type="InterPro" id="IPR004870">
    <property type="entry name" value="Nucleoporin_Nup155"/>
</dbReference>
<dbReference type="PANTHER" id="PTHR10350:SF6">
    <property type="entry name" value="NUCLEAR PORE COMPLEX PROTEIN NUP155"/>
    <property type="match status" value="1"/>
</dbReference>
<dbReference type="Proteomes" id="UP000267096">
    <property type="component" value="Unassembled WGS sequence"/>
</dbReference>
<dbReference type="PANTHER" id="PTHR10350">
    <property type="entry name" value="NUCLEAR PORE COMPLEX PROTEIN NUP155"/>
    <property type="match status" value="1"/>
</dbReference>
<keyword evidence="2" id="KW-0813">Transport</keyword>
<dbReference type="AlphaFoldDB" id="A0A0M3K8X3"/>
<dbReference type="SUPFAM" id="SSF50978">
    <property type="entry name" value="WD40 repeat-like"/>
    <property type="match status" value="1"/>
</dbReference>
<reference evidence="5 6" key="2">
    <citation type="submission" date="2018-11" db="EMBL/GenBank/DDBJ databases">
        <authorList>
            <consortium name="Pathogen Informatics"/>
        </authorList>
    </citation>
    <scope>NUCLEOTIDE SEQUENCE [LARGE SCALE GENOMIC DNA]</scope>
</reference>
<organism evidence="7">
    <name type="scientific">Anisakis simplex</name>
    <name type="common">Herring worm</name>
    <dbReference type="NCBI Taxonomy" id="6269"/>
    <lineage>
        <taxon>Eukaryota</taxon>
        <taxon>Metazoa</taxon>
        <taxon>Ecdysozoa</taxon>
        <taxon>Nematoda</taxon>
        <taxon>Chromadorea</taxon>
        <taxon>Rhabditida</taxon>
        <taxon>Spirurina</taxon>
        <taxon>Ascaridomorpha</taxon>
        <taxon>Ascaridoidea</taxon>
        <taxon>Anisakidae</taxon>
        <taxon>Anisakis</taxon>
        <taxon>Anisakis simplex complex</taxon>
    </lineage>
</organism>
<name>A0A0M3K8X3_ANISI</name>
<proteinExistence type="predicted"/>
<comment type="subcellular location">
    <subcellularLocation>
        <location evidence="1">Nucleus</location>
    </subcellularLocation>
</comment>
<evidence type="ECO:0000259" key="4">
    <source>
        <dbReference type="Pfam" id="PF08801"/>
    </source>
</evidence>
<dbReference type="Pfam" id="PF08801">
    <property type="entry name" value="Nucleoporin_N"/>
    <property type="match status" value="1"/>
</dbReference>
<dbReference type="EMBL" id="UYRR01033447">
    <property type="protein sequence ID" value="VDK58794.1"/>
    <property type="molecule type" value="Genomic_DNA"/>
</dbReference>
<keyword evidence="3" id="KW-0539">Nucleus</keyword>
<evidence type="ECO:0000256" key="2">
    <source>
        <dbReference type="ARBA" id="ARBA00022448"/>
    </source>
</evidence>
<gene>
    <name evidence="5" type="ORF">ASIM_LOCUS16821</name>
</gene>